<dbReference type="RefSeq" id="XP_964081.2">
    <property type="nucleotide sequence ID" value="XM_958988.2"/>
</dbReference>
<name>Q7SDL5_NEUCR</name>
<dbReference type="Proteomes" id="UP000001805">
    <property type="component" value="Chromosome 1, Linkage Group I"/>
</dbReference>
<evidence type="ECO:0000313" key="1">
    <source>
        <dbReference type="EMBL" id="EAA34845.2"/>
    </source>
</evidence>
<dbReference type="SMR" id="Q7SDL5"/>
<sequence length="82" mass="9589">MKPAQGSMPYINFDGDWDPTVSLAEQAKRLVTDRLCRGITLGQLLDDQRECLRGSPTKTMLWLFHMFMIREIKNRFDMARPE</sequence>
<proteinExistence type="predicted"/>
<dbReference type="GeneID" id="3880230"/>
<protein>
    <submittedName>
        <fullName evidence="1">Uncharacterized protein</fullName>
    </submittedName>
</protein>
<gene>
    <name evidence="1" type="ORF">NCU00529</name>
</gene>
<dbReference type="PaxDb" id="5141-EFNCRP00000000590"/>
<dbReference type="HOGENOM" id="CLU_2558841_0_0_1"/>
<dbReference type="InParanoid" id="Q7SDL5"/>
<organism evidence="1 2">
    <name type="scientific">Neurospora crassa (strain ATCC 24698 / 74-OR23-1A / CBS 708.71 / DSM 1257 / FGSC 987)</name>
    <dbReference type="NCBI Taxonomy" id="367110"/>
    <lineage>
        <taxon>Eukaryota</taxon>
        <taxon>Fungi</taxon>
        <taxon>Dikarya</taxon>
        <taxon>Ascomycota</taxon>
        <taxon>Pezizomycotina</taxon>
        <taxon>Sordariomycetes</taxon>
        <taxon>Sordariomycetidae</taxon>
        <taxon>Sordariales</taxon>
        <taxon>Sordariaceae</taxon>
        <taxon>Neurospora</taxon>
    </lineage>
</organism>
<dbReference type="EMBL" id="CM002236">
    <property type="protein sequence ID" value="EAA34845.2"/>
    <property type="molecule type" value="Genomic_DNA"/>
</dbReference>
<reference evidence="1 2" key="1">
    <citation type="journal article" date="2003" name="Nature">
        <title>The genome sequence of the filamentous fungus Neurospora crassa.</title>
        <authorList>
            <person name="Galagan J.E."/>
            <person name="Calvo S.E."/>
            <person name="Borkovich K.A."/>
            <person name="Selker E.U."/>
            <person name="Read N.D."/>
            <person name="Jaffe D."/>
            <person name="FitzHugh W."/>
            <person name="Ma L.J."/>
            <person name="Smirnov S."/>
            <person name="Purcell S."/>
            <person name="Rehman B."/>
            <person name="Elkins T."/>
            <person name="Engels R."/>
            <person name="Wang S."/>
            <person name="Nielsen C.B."/>
            <person name="Butler J."/>
            <person name="Endrizzi M."/>
            <person name="Qui D."/>
            <person name="Ianakiev P."/>
            <person name="Bell-Pedersen D."/>
            <person name="Nelson M.A."/>
            <person name="Werner-Washburne M."/>
            <person name="Selitrennikoff C.P."/>
            <person name="Kinsey J.A."/>
            <person name="Braun E.L."/>
            <person name="Zelter A."/>
            <person name="Schulte U."/>
            <person name="Kothe G.O."/>
            <person name="Jedd G."/>
            <person name="Mewes W."/>
            <person name="Staben C."/>
            <person name="Marcotte E."/>
            <person name="Greenberg D."/>
            <person name="Roy A."/>
            <person name="Foley K."/>
            <person name="Naylor J."/>
            <person name="Stange-Thomann N."/>
            <person name="Barrett R."/>
            <person name="Gnerre S."/>
            <person name="Kamal M."/>
            <person name="Kamvysselis M."/>
            <person name="Mauceli E."/>
            <person name="Bielke C."/>
            <person name="Rudd S."/>
            <person name="Frishman D."/>
            <person name="Krystofova S."/>
            <person name="Rasmussen C."/>
            <person name="Metzenberg R.L."/>
            <person name="Perkins D.D."/>
            <person name="Kroken S."/>
            <person name="Cogoni C."/>
            <person name="Macino G."/>
            <person name="Catcheside D."/>
            <person name="Li W."/>
            <person name="Pratt R.J."/>
            <person name="Osmani S.A."/>
            <person name="DeSouza C.P."/>
            <person name="Glass L."/>
            <person name="Orbach M.J."/>
            <person name="Berglund J.A."/>
            <person name="Voelker R."/>
            <person name="Yarden O."/>
            <person name="Plamann M."/>
            <person name="Seiler S."/>
            <person name="Dunlap J."/>
            <person name="Radford A."/>
            <person name="Aramayo R."/>
            <person name="Natvig D.O."/>
            <person name="Alex L.A."/>
            <person name="Mannhaupt G."/>
            <person name="Ebbole D.J."/>
            <person name="Freitag M."/>
            <person name="Paulsen I."/>
            <person name="Sachs M.S."/>
            <person name="Lander E.S."/>
            <person name="Nusbaum C."/>
            <person name="Birren B."/>
        </authorList>
    </citation>
    <scope>NUCLEOTIDE SEQUENCE [LARGE SCALE GENOMIC DNA]</scope>
    <source>
        <strain evidence="2">ATCC 24698 / 74-OR23-1A / CBS 708.71 / DSM 1257 / FGSC 987</strain>
    </source>
</reference>
<dbReference type="VEuPathDB" id="FungiDB:NCU00529"/>
<dbReference type="OrthoDB" id="4559962at2759"/>
<evidence type="ECO:0000313" key="2">
    <source>
        <dbReference type="Proteomes" id="UP000001805"/>
    </source>
</evidence>
<keyword evidence="2" id="KW-1185">Reference proteome</keyword>
<dbReference type="KEGG" id="ncr:NCU00529"/>
<accession>Q7SDL5</accession>
<dbReference type="AlphaFoldDB" id="Q7SDL5"/>